<keyword evidence="4" id="KW-0804">Transcription</keyword>
<dbReference type="Gene3D" id="1.10.10.10">
    <property type="entry name" value="Winged helix-like DNA-binding domain superfamily/Winged helix DNA-binding domain"/>
    <property type="match status" value="1"/>
</dbReference>
<evidence type="ECO:0000256" key="3">
    <source>
        <dbReference type="ARBA" id="ARBA00023125"/>
    </source>
</evidence>
<dbReference type="EMBL" id="VOLT01000018">
    <property type="protein sequence ID" value="TWX63694.1"/>
    <property type="molecule type" value="Genomic_DNA"/>
</dbReference>
<name>A0A5C6Q489_9GAMM</name>
<dbReference type="GO" id="GO:0003677">
    <property type="term" value="F:DNA binding"/>
    <property type="evidence" value="ECO:0007669"/>
    <property type="project" value="UniProtKB-KW"/>
</dbReference>
<comment type="similarity">
    <text evidence="1">Belongs to the LysR transcriptional regulatory family.</text>
</comment>
<dbReference type="GO" id="GO:0005829">
    <property type="term" value="C:cytosol"/>
    <property type="evidence" value="ECO:0007669"/>
    <property type="project" value="TreeGrafter"/>
</dbReference>
<dbReference type="InterPro" id="IPR036388">
    <property type="entry name" value="WH-like_DNA-bd_sf"/>
</dbReference>
<dbReference type="InterPro" id="IPR000847">
    <property type="entry name" value="LysR_HTH_N"/>
</dbReference>
<dbReference type="SUPFAM" id="SSF46785">
    <property type="entry name" value="Winged helix' DNA-binding domain"/>
    <property type="match status" value="1"/>
</dbReference>
<keyword evidence="2" id="KW-0805">Transcription regulation</keyword>
<dbReference type="InterPro" id="IPR036390">
    <property type="entry name" value="WH_DNA-bd_sf"/>
</dbReference>
<sequence length="307" mass="34814">MALPEFKIAQLRHFVWVAELKGFHTAAEKACRTQPAISLSIRDLENKLSTVLFEKRNAKTSNTELTPFGQYFLPKAKELIAHHDNVAQDMALMSEHKTGHLRLASVPSIACRMLPELLSKFIADVPELHISFYDDNSEAVLRKVEKQQVDIGIASLPHEHEHADITFTPIWEDQLGVVCREDHPFAEVTELHWKELRKQRLIRNGTSRLLEDTEAEPLLSDSQFLISNMLSLIAMLEEGLGITTLPWFAFPKNNSKLRFIPLTTPKIVRHIGIVQLRNKSLSPAAEALASFILKNTNQDKTKDVESE</sequence>
<dbReference type="OrthoDB" id="646694at2"/>
<dbReference type="RefSeq" id="WP_146791766.1">
    <property type="nucleotide sequence ID" value="NZ_VOLT01000018.1"/>
</dbReference>
<dbReference type="Pfam" id="PF00126">
    <property type="entry name" value="HTH_1"/>
    <property type="match status" value="1"/>
</dbReference>
<keyword evidence="3" id="KW-0238">DNA-binding</keyword>
<dbReference type="InterPro" id="IPR050950">
    <property type="entry name" value="HTH-type_LysR_regulators"/>
</dbReference>
<evidence type="ECO:0000259" key="5">
    <source>
        <dbReference type="PROSITE" id="PS50931"/>
    </source>
</evidence>
<reference evidence="6 7" key="1">
    <citation type="submission" date="2019-07" db="EMBL/GenBank/DDBJ databases">
        <title>Genomes of sea-ice associated Colwellia species.</title>
        <authorList>
            <person name="Bowman J.P."/>
        </authorList>
    </citation>
    <scope>NUCLEOTIDE SEQUENCE [LARGE SCALE GENOMIC DNA]</scope>
    <source>
        <strain evidence="6 7">ACAM 459</strain>
    </source>
</reference>
<dbReference type="Proteomes" id="UP000321822">
    <property type="component" value="Unassembled WGS sequence"/>
</dbReference>
<protein>
    <submittedName>
        <fullName evidence="6">LysR family transcriptional regulator</fullName>
    </submittedName>
</protein>
<proteinExistence type="inferred from homology"/>
<dbReference type="InterPro" id="IPR005119">
    <property type="entry name" value="LysR_subst-bd"/>
</dbReference>
<accession>A0A5C6Q489</accession>
<dbReference type="PANTHER" id="PTHR30419">
    <property type="entry name" value="HTH-TYPE TRANSCRIPTIONAL REGULATOR YBHD"/>
    <property type="match status" value="1"/>
</dbReference>
<comment type="caution">
    <text evidence="6">The sequence shown here is derived from an EMBL/GenBank/DDBJ whole genome shotgun (WGS) entry which is preliminary data.</text>
</comment>
<gene>
    <name evidence="6" type="ORF">ESZ36_21690</name>
</gene>
<dbReference type="Pfam" id="PF03466">
    <property type="entry name" value="LysR_substrate"/>
    <property type="match status" value="1"/>
</dbReference>
<dbReference type="CDD" id="cd08440">
    <property type="entry name" value="PBP2_LTTR_like_4"/>
    <property type="match status" value="1"/>
</dbReference>
<organism evidence="6 7">
    <name type="scientific">Colwellia demingiae</name>
    <dbReference type="NCBI Taxonomy" id="89401"/>
    <lineage>
        <taxon>Bacteria</taxon>
        <taxon>Pseudomonadati</taxon>
        <taxon>Pseudomonadota</taxon>
        <taxon>Gammaproteobacteria</taxon>
        <taxon>Alteromonadales</taxon>
        <taxon>Colwelliaceae</taxon>
        <taxon>Colwellia</taxon>
    </lineage>
</organism>
<dbReference type="SUPFAM" id="SSF53850">
    <property type="entry name" value="Periplasmic binding protein-like II"/>
    <property type="match status" value="1"/>
</dbReference>
<feature type="domain" description="HTH lysR-type" evidence="5">
    <location>
        <begin position="6"/>
        <end position="63"/>
    </location>
</feature>
<dbReference type="Gene3D" id="3.40.190.10">
    <property type="entry name" value="Periplasmic binding protein-like II"/>
    <property type="match status" value="2"/>
</dbReference>
<dbReference type="PROSITE" id="PS50931">
    <property type="entry name" value="HTH_LYSR"/>
    <property type="match status" value="1"/>
</dbReference>
<evidence type="ECO:0000256" key="2">
    <source>
        <dbReference type="ARBA" id="ARBA00023015"/>
    </source>
</evidence>
<dbReference type="PANTHER" id="PTHR30419:SF8">
    <property type="entry name" value="NITROGEN ASSIMILATION TRANSCRIPTIONAL ACTIVATOR-RELATED"/>
    <property type="match status" value="1"/>
</dbReference>
<evidence type="ECO:0000313" key="6">
    <source>
        <dbReference type="EMBL" id="TWX63694.1"/>
    </source>
</evidence>
<evidence type="ECO:0000256" key="4">
    <source>
        <dbReference type="ARBA" id="ARBA00023163"/>
    </source>
</evidence>
<keyword evidence="7" id="KW-1185">Reference proteome</keyword>
<dbReference type="AlphaFoldDB" id="A0A5C6Q489"/>
<evidence type="ECO:0000256" key="1">
    <source>
        <dbReference type="ARBA" id="ARBA00009437"/>
    </source>
</evidence>
<evidence type="ECO:0000313" key="7">
    <source>
        <dbReference type="Proteomes" id="UP000321822"/>
    </source>
</evidence>
<dbReference type="GO" id="GO:0003700">
    <property type="term" value="F:DNA-binding transcription factor activity"/>
    <property type="evidence" value="ECO:0007669"/>
    <property type="project" value="InterPro"/>
</dbReference>